<evidence type="ECO:0000256" key="2">
    <source>
        <dbReference type="SAM" id="Coils"/>
    </source>
</evidence>
<feature type="region of interest" description="Disordered" evidence="3">
    <location>
        <begin position="529"/>
        <end position="579"/>
    </location>
</feature>
<evidence type="ECO:0000259" key="5">
    <source>
        <dbReference type="PROSITE" id="PS50025"/>
    </source>
</evidence>
<evidence type="ECO:0000256" key="1">
    <source>
        <dbReference type="PROSITE-ProRule" id="PRU00122"/>
    </source>
</evidence>
<accession>A0A8W8INU4</accession>
<name>A0A8W8INU4_MAGGI</name>
<feature type="coiled-coil region" evidence="2">
    <location>
        <begin position="160"/>
        <end position="212"/>
    </location>
</feature>
<dbReference type="SUPFAM" id="SSF49899">
    <property type="entry name" value="Concanavalin A-like lectins/glucanases"/>
    <property type="match status" value="2"/>
</dbReference>
<dbReference type="SMART" id="SM00282">
    <property type="entry name" value="LamG"/>
    <property type="match status" value="1"/>
</dbReference>
<keyword evidence="2" id="KW-0175">Coiled coil</keyword>
<evidence type="ECO:0000256" key="3">
    <source>
        <dbReference type="SAM" id="MobiDB-lite"/>
    </source>
</evidence>
<dbReference type="CDD" id="cd00110">
    <property type="entry name" value="LamG"/>
    <property type="match status" value="1"/>
</dbReference>
<sequence>MQRTSCVLFLVIGCLLYMKLSTSYGRRVSEVPRKSIVRGLYTKSQLAETLNIKCTDCVYKDETERKIDQHSKQTQPNTKGTDRQRRRHRRRHRKRNGHRNRDHVKPKQRSLDVMAASDPSVHHVVYQSRDQQRHPQLPDAVARLEGKLHPSIANSVGKLKRTLTDILEKMKRKLEEMKYDWKNSHMSAREGIMKVREELQEITKENNNAYDVILDVSQLTRMVMLKLKQHGAPAPALLVQKPTMIWERGRKNHDKMVKVNDQCHLVNGTLSKIMDMKINFVQQDARMLQLNDAVRNGMSDLDRLRDLQYHARQVLVKLHVGIKNTVLQKKVDRYKKFEDNLRRYLNESRSLATSAYRELSYARRTHRDNADLKKDIDRARSNRNGRSRRRRSTRADARALVNRAYSKSSYLQMTNKSLDRTIRPLLAKAKQITEGDGAIPVMVQLQQSGDRLRSYIMKIDRVLDDLRKFLGDDAIIEERCRKLIASGEYEFDDSVLDCTPYCDGNGDGSGCGSGDDKIDDVDIILQPTTLPAKNKTDQDIDSSGDGDIISGSGDDDEDDIKTETELHPSNLPPLTDDKDNIPPLIDGSGDDFIVIDDTKNQMLSTTPPTITTTTESSWWPFNLDDPYAGIPNNFRDKLAERANLYKTKSVDLFEDSVTIQKRKADIIRRNAALTEQMTSQEIYVSNLTDIKNIWKDTMDKKKSVSLRIEGIKEPFLNKLEEILNKSETLSKIAKEKQAQYEDISVSSKKSEETKRTAEIFTDLLTKMSEIRNNRVETRNVLNFNADPCAKIQTSASRLRTNIADLRKKIQKAKRIASSLPASVVMNGKESLPVTVTSITSNSSPFSAFGFCLKPDKESMAIATLQNPSFSRWVVELEDRKPKISYFNAKGERKGQLKSQTEVELEKWIDIKIFKYGSSILLNRTDLETSTSVVEAKAVLGLPFVAEQPHMANVGFAENKNNFSGCISDITLNDEKLGILASSVKKKFCNSSCTKDSKAASMVFDGSGFVRYSVDMVYQLYPIKEMSFQYQTRQENGVLLFFNDHLQALQVLVSIMDCRLHVEARINRGTTVVRSNSTNYCNGRQQFVKLLFGQNIEVKTSNLDEVFLPESSTQEITPSINDGIYLGGLGSQNKMISGKSKLRAIVGCISKLMIQNKEFPLYMAEHSKDVHIGNCKHNAWFKCVKFVDKSKQIVLEKGRNGQILSVAITRDSMGRAFNYKTKNFDIDVFVDGNGFEVVDNKEDERYPLTFPSNLNSHWLVLSVSDKDKKVTVRFNDSAVRVGYSAGWLFTNTDDTEYTITLGPEEDGSESFLGGMANLIIDDRETVLDDFRGSHLLQTCRRPLIDALDTADMTEKPVC</sequence>
<feature type="signal peptide" evidence="4">
    <location>
        <begin position="1"/>
        <end position="25"/>
    </location>
</feature>
<dbReference type="PROSITE" id="PS50025">
    <property type="entry name" value="LAM_G_DOMAIN"/>
    <property type="match status" value="1"/>
</dbReference>
<evidence type="ECO:0000313" key="7">
    <source>
        <dbReference type="Proteomes" id="UP000005408"/>
    </source>
</evidence>
<protein>
    <recommendedName>
        <fullName evidence="5">Laminin G domain-containing protein</fullName>
    </recommendedName>
</protein>
<keyword evidence="4" id="KW-0732">Signal</keyword>
<dbReference type="InterPro" id="IPR013320">
    <property type="entry name" value="ConA-like_dom_sf"/>
</dbReference>
<dbReference type="EnsemblMetazoa" id="G15019.1">
    <property type="protein sequence ID" value="G15019.1:cds"/>
    <property type="gene ID" value="G15019"/>
</dbReference>
<evidence type="ECO:0000256" key="4">
    <source>
        <dbReference type="SAM" id="SignalP"/>
    </source>
</evidence>
<feature type="compositionally biased region" description="Basic residues" evidence="3">
    <location>
        <begin position="381"/>
        <end position="392"/>
    </location>
</feature>
<dbReference type="Proteomes" id="UP000005408">
    <property type="component" value="Unassembled WGS sequence"/>
</dbReference>
<dbReference type="Gene3D" id="2.60.120.200">
    <property type="match status" value="2"/>
</dbReference>
<feature type="compositionally biased region" description="Basic and acidic residues" evidence="3">
    <location>
        <begin position="370"/>
        <end position="380"/>
    </location>
</feature>
<feature type="coiled-coil region" evidence="2">
    <location>
        <begin position="788"/>
        <end position="815"/>
    </location>
</feature>
<evidence type="ECO:0000313" key="6">
    <source>
        <dbReference type="EnsemblMetazoa" id="G15019.1:cds"/>
    </source>
</evidence>
<feature type="disulfide bond" evidence="1">
    <location>
        <begin position="1147"/>
        <end position="1174"/>
    </location>
</feature>
<feature type="compositionally biased region" description="Basic residues" evidence="3">
    <location>
        <begin position="84"/>
        <end position="108"/>
    </location>
</feature>
<organism evidence="6 7">
    <name type="scientific">Magallana gigas</name>
    <name type="common">Pacific oyster</name>
    <name type="synonym">Crassostrea gigas</name>
    <dbReference type="NCBI Taxonomy" id="29159"/>
    <lineage>
        <taxon>Eukaryota</taxon>
        <taxon>Metazoa</taxon>
        <taxon>Spiralia</taxon>
        <taxon>Lophotrochozoa</taxon>
        <taxon>Mollusca</taxon>
        <taxon>Bivalvia</taxon>
        <taxon>Autobranchia</taxon>
        <taxon>Pteriomorphia</taxon>
        <taxon>Ostreida</taxon>
        <taxon>Ostreoidea</taxon>
        <taxon>Ostreidae</taxon>
        <taxon>Magallana</taxon>
    </lineage>
</organism>
<feature type="region of interest" description="Disordered" evidence="3">
    <location>
        <begin position="370"/>
        <end position="395"/>
    </location>
</feature>
<feature type="region of interest" description="Disordered" evidence="3">
    <location>
        <begin position="64"/>
        <end position="111"/>
    </location>
</feature>
<keyword evidence="1" id="KW-1015">Disulfide bond</keyword>
<dbReference type="Pfam" id="PF02210">
    <property type="entry name" value="Laminin_G_2"/>
    <property type="match status" value="1"/>
</dbReference>
<feature type="domain" description="Laminin G" evidence="5">
    <location>
        <begin position="998"/>
        <end position="1174"/>
    </location>
</feature>
<dbReference type="InterPro" id="IPR001791">
    <property type="entry name" value="Laminin_G"/>
</dbReference>
<feature type="chain" id="PRO_5036471046" description="Laminin G domain-containing protein" evidence="4">
    <location>
        <begin position="26"/>
        <end position="1357"/>
    </location>
</feature>
<reference evidence="6" key="1">
    <citation type="submission" date="2022-08" db="UniProtKB">
        <authorList>
            <consortium name="EnsemblMetazoa"/>
        </authorList>
    </citation>
    <scope>IDENTIFICATION</scope>
    <source>
        <strain evidence="6">05x7-T-G4-1.051#20</strain>
    </source>
</reference>
<proteinExistence type="predicted"/>
<keyword evidence="7" id="KW-1185">Reference proteome</keyword>